<feature type="compositionally biased region" description="Low complexity" evidence="1">
    <location>
        <begin position="749"/>
        <end position="762"/>
    </location>
</feature>
<feature type="region of interest" description="Disordered" evidence="1">
    <location>
        <begin position="730"/>
        <end position="816"/>
    </location>
</feature>
<dbReference type="EnsemblMetazoa" id="Aqu2.1.31211_001">
    <property type="protein sequence ID" value="Aqu2.1.31211_001"/>
    <property type="gene ID" value="Aqu2.1.31211"/>
</dbReference>
<feature type="compositionally biased region" description="Polar residues" evidence="1">
    <location>
        <begin position="807"/>
        <end position="816"/>
    </location>
</feature>
<feature type="transmembrane region" description="Helical" evidence="2">
    <location>
        <begin position="531"/>
        <end position="556"/>
    </location>
</feature>
<keyword evidence="2" id="KW-0472">Membrane</keyword>
<proteinExistence type="predicted"/>
<protein>
    <recommendedName>
        <fullName evidence="3">Fibronectin type-III domain-containing protein</fullName>
    </recommendedName>
</protein>
<name>A0A1X7UU66_AMPQE</name>
<keyword evidence="2" id="KW-1133">Transmembrane helix</keyword>
<dbReference type="InterPro" id="IPR036116">
    <property type="entry name" value="FN3_sf"/>
</dbReference>
<dbReference type="SUPFAM" id="SSF49265">
    <property type="entry name" value="Fibronectin type III"/>
    <property type="match status" value="1"/>
</dbReference>
<dbReference type="CDD" id="cd00063">
    <property type="entry name" value="FN3"/>
    <property type="match status" value="1"/>
</dbReference>
<feature type="domain" description="Fibronectin type-III" evidence="3">
    <location>
        <begin position="112"/>
        <end position="200"/>
    </location>
</feature>
<accession>A0A1X7UU66</accession>
<dbReference type="PROSITE" id="PS50853">
    <property type="entry name" value="FN3"/>
    <property type="match status" value="2"/>
</dbReference>
<evidence type="ECO:0000256" key="2">
    <source>
        <dbReference type="SAM" id="Phobius"/>
    </source>
</evidence>
<feature type="compositionally biased region" description="Pro residues" evidence="1">
    <location>
        <begin position="779"/>
        <end position="791"/>
    </location>
</feature>
<dbReference type="SMART" id="SM00060">
    <property type="entry name" value="FN3"/>
    <property type="match status" value="2"/>
</dbReference>
<dbReference type="Gene3D" id="2.60.40.10">
    <property type="entry name" value="Immunoglobulins"/>
    <property type="match status" value="2"/>
</dbReference>
<dbReference type="InterPro" id="IPR003961">
    <property type="entry name" value="FN3_dom"/>
</dbReference>
<organism evidence="4">
    <name type="scientific">Amphimedon queenslandica</name>
    <name type="common">Sponge</name>
    <dbReference type="NCBI Taxonomy" id="400682"/>
    <lineage>
        <taxon>Eukaryota</taxon>
        <taxon>Metazoa</taxon>
        <taxon>Porifera</taxon>
        <taxon>Demospongiae</taxon>
        <taxon>Heteroscleromorpha</taxon>
        <taxon>Haplosclerida</taxon>
        <taxon>Niphatidae</taxon>
        <taxon>Amphimedon</taxon>
    </lineage>
</organism>
<feature type="region of interest" description="Disordered" evidence="1">
    <location>
        <begin position="621"/>
        <end position="674"/>
    </location>
</feature>
<sequence length="816" mass="87277">MRSRDPVANPEYITQPMSVNTSLNSTVTFTCEATGVSLISFYVGQMPAAEDVNIDHGFDERGQVTINGTIRRRQLSVHAREINNNSIIYCFASPGDIRSDNATLTIQGLLDSVVDLSYTFINGSSVLLTWTAPYTLDNVPITGYYIVNGLVNITTTNKSIILSATNPDPCILNNVSVSPINDVGIGSSKDISFYYETVPLIIPNVSVVPVIDGQLISLDISIDVSEQCEGEYPNNITVNILNTDNAVINNTSIPTQVNDQLMITGVITVPNNLNTFIVNVSLSNNGGEYLPTPSYGFGKVGPVTNIDSSIDNCSTIDITWTAPTDDNRIFILHYILRIYDAITGSLVNTVVVDSTTYQFVDNNLFIHRYTYVITGVNELGEGTPNNDIFSYQRVPRTVTEAASDILEITFNETSTNASFNIPVTLECTGEAPENVTVTIHCNGTGVVVYDDTTEVEKANQPMNITGSVPVLLNQQCNISIIFSNEAGSSEPFILAFNTTHTIPTINPTSSPTGAEETTTLSPDPILFTPEIIGAIVGIAVLLIILIIVIVVVVKCYKKANDDDVKKKNQEIYSDENNGIALETVNINKNESEVNTEHIETNIGNSLQITQTTVVELHAKDDDTSMPYDTAPVEASADTPEGSEMIATQKQPRPSTNKKETTTTEAIGGGATKEPIYSELGAAPAAGTRSFAKTEASSVEYADIDKIVPKSKATTQPQSYDDVVVSASGTTVIGATGGDPPPIPDKKSKGATTTGQEGTNGENDAARNLPHHVTDDSHFPSPPPPHPPPPPGSGEGGVQPGSAAADQATGTDINIEY</sequence>
<dbReference type="InterPro" id="IPR013783">
    <property type="entry name" value="Ig-like_fold"/>
</dbReference>
<keyword evidence="2" id="KW-0812">Transmembrane</keyword>
<feature type="domain" description="Fibronectin type-III" evidence="3">
    <location>
        <begin position="302"/>
        <end position="397"/>
    </location>
</feature>
<evidence type="ECO:0000313" key="4">
    <source>
        <dbReference type="EnsemblMetazoa" id="Aqu2.1.31211_001"/>
    </source>
</evidence>
<feature type="compositionally biased region" description="Polar residues" evidence="1">
    <location>
        <begin position="645"/>
        <end position="654"/>
    </location>
</feature>
<evidence type="ECO:0000259" key="3">
    <source>
        <dbReference type="PROSITE" id="PS50853"/>
    </source>
</evidence>
<dbReference type="AlphaFoldDB" id="A0A1X7UU66"/>
<dbReference type="InParanoid" id="A0A1X7UU66"/>
<evidence type="ECO:0000256" key="1">
    <source>
        <dbReference type="SAM" id="MobiDB-lite"/>
    </source>
</evidence>
<reference evidence="4" key="1">
    <citation type="submission" date="2017-05" db="UniProtKB">
        <authorList>
            <consortium name="EnsemblMetazoa"/>
        </authorList>
    </citation>
    <scope>IDENTIFICATION</scope>
</reference>